<dbReference type="Gene3D" id="2.60.40.10">
    <property type="entry name" value="Immunoglobulins"/>
    <property type="match status" value="1"/>
</dbReference>
<gene>
    <name evidence="2" type="ORF">JCM19231_2745</name>
</gene>
<evidence type="ECO:0000313" key="2">
    <source>
        <dbReference type="EMBL" id="GAM58021.1"/>
    </source>
</evidence>
<organism evidence="2 3">
    <name type="scientific">Vibrio ishigakensis</name>
    <dbReference type="NCBI Taxonomy" id="1481914"/>
    <lineage>
        <taxon>Bacteria</taxon>
        <taxon>Pseudomonadati</taxon>
        <taxon>Pseudomonadota</taxon>
        <taxon>Gammaproteobacteria</taxon>
        <taxon>Vibrionales</taxon>
        <taxon>Vibrionaceae</taxon>
        <taxon>Vibrio</taxon>
    </lineage>
</organism>
<dbReference type="InterPro" id="IPR013783">
    <property type="entry name" value="Ig-like_fold"/>
</dbReference>
<keyword evidence="3" id="KW-1185">Reference proteome</keyword>
<sequence>MTIDPKTGHWTYTLDNSRNSAADRLHEGEVAKEVFEVTDTDSSGTPVKHNVEITVTGSNDVPVIKGTHTGAVTEAGGTANANAGTPSIAGDLTATDYDNNDGTLTWSVDGATTGTETRVGKYGTFTIDQNGHWNYQLDNSDPDTQKLQNGQTLPMSSPYWLPIHQASL</sequence>
<accession>A0A0B8NVS5</accession>
<protein>
    <submittedName>
        <fullName evidence="2">T1SS secreted agglutinin RTX</fullName>
    </submittedName>
</protein>
<reference evidence="2 3" key="1">
    <citation type="submission" date="2015-01" db="EMBL/GenBank/DDBJ databases">
        <title>Vibrio sp. C1 JCM 19231 whole genome shotgun sequence.</title>
        <authorList>
            <person name="Sawabe T."/>
            <person name="Meirelles P."/>
            <person name="Feng G."/>
            <person name="Sayaka M."/>
            <person name="Hattori M."/>
            <person name="Ohkuma M."/>
        </authorList>
    </citation>
    <scope>NUCLEOTIDE SEQUENCE [LARGE SCALE GENOMIC DNA]</scope>
    <source>
        <strain evidence="3">JCM 19231</strain>
    </source>
</reference>
<reference evidence="2 3" key="2">
    <citation type="submission" date="2015-01" db="EMBL/GenBank/DDBJ databases">
        <authorList>
            <consortium name="NBRP consortium"/>
            <person name="Sawabe T."/>
            <person name="Meirelles P."/>
            <person name="Feng G."/>
            <person name="Sayaka M."/>
            <person name="Hattori M."/>
            <person name="Ohkuma M."/>
        </authorList>
    </citation>
    <scope>NUCLEOTIDE SEQUENCE [LARGE SCALE GENOMIC DNA]</scope>
    <source>
        <strain evidence="3">JCM 19231</strain>
    </source>
</reference>
<comment type="caution">
    <text evidence="2">The sequence shown here is derived from an EMBL/GenBank/DDBJ whole genome shotgun (WGS) entry which is preliminary data.</text>
</comment>
<dbReference type="NCBIfam" id="TIGR01965">
    <property type="entry name" value="VCBS_repeat"/>
    <property type="match status" value="2"/>
</dbReference>
<evidence type="ECO:0000259" key="1">
    <source>
        <dbReference type="Pfam" id="PF17803"/>
    </source>
</evidence>
<dbReference type="InterPro" id="IPR010221">
    <property type="entry name" value="VCBS_dom"/>
</dbReference>
<dbReference type="Proteomes" id="UP000031671">
    <property type="component" value="Unassembled WGS sequence"/>
</dbReference>
<feature type="domain" description="RapA2 cadherin-like" evidence="1">
    <location>
        <begin position="50"/>
        <end position="135"/>
    </location>
</feature>
<dbReference type="InterPro" id="IPR040853">
    <property type="entry name" value="RapA2_cadherin-like"/>
</dbReference>
<proteinExistence type="predicted"/>
<name>A0A0B8NVS5_9VIBR</name>
<dbReference type="EMBL" id="BBRZ01000071">
    <property type="protein sequence ID" value="GAM58021.1"/>
    <property type="molecule type" value="Genomic_DNA"/>
</dbReference>
<dbReference type="AlphaFoldDB" id="A0A0B8NVS5"/>
<dbReference type="Pfam" id="PF17803">
    <property type="entry name" value="Cadherin_4"/>
    <property type="match status" value="1"/>
</dbReference>
<evidence type="ECO:0000313" key="3">
    <source>
        <dbReference type="Proteomes" id="UP000031671"/>
    </source>
</evidence>